<accession>A0A1L8CMI9</accession>
<evidence type="ECO:0000313" key="2">
    <source>
        <dbReference type="EMBL" id="GAV20121.1"/>
    </source>
</evidence>
<dbReference type="AlphaFoldDB" id="A0A1L8CMI9"/>
<gene>
    <name evidence="2" type="ORF">MMIC_P1083</name>
</gene>
<evidence type="ECO:0000256" key="1">
    <source>
        <dbReference type="SAM" id="SignalP"/>
    </source>
</evidence>
<name>A0A1L8CMI9_9PROT</name>
<evidence type="ECO:0000313" key="3">
    <source>
        <dbReference type="Proteomes" id="UP000231632"/>
    </source>
</evidence>
<dbReference type="RefSeq" id="WP_072659435.1">
    <property type="nucleotide sequence ID" value="NZ_BDFD01000007.1"/>
</dbReference>
<dbReference type="Proteomes" id="UP000231632">
    <property type="component" value="Unassembled WGS sequence"/>
</dbReference>
<feature type="signal peptide" evidence="1">
    <location>
        <begin position="1"/>
        <end position="23"/>
    </location>
</feature>
<reference evidence="2 3" key="1">
    <citation type="journal article" date="2017" name="Arch. Microbiol.">
        <title>Mariprofundus micogutta sp. nov., a novel iron-oxidizing zetaproteobacterium isolated from a deep-sea hydrothermal field at the Bayonnaise knoll of the Izu-Ogasawara arc, and a description of Mariprofundales ord. nov. and Zetaproteobacteria classis nov.</title>
        <authorList>
            <person name="Makita H."/>
            <person name="Tanaka E."/>
            <person name="Mitsunobu S."/>
            <person name="Miyazaki M."/>
            <person name="Nunoura T."/>
            <person name="Uematsu K."/>
            <person name="Takaki Y."/>
            <person name="Nishi S."/>
            <person name="Shimamura S."/>
            <person name="Takai K."/>
        </authorList>
    </citation>
    <scope>NUCLEOTIDE SEQUENCE [LARGE SCALE GENOMIC DNA]</scope>
    <source>
        <strain evidence="2 3">ET2</strain>
    </source>
</reference>
<evidence type="ECO:0008006" key="4">
    <source>
        <dbReference type="Google" id="ProtNLM"/>
    </source>
</evidence>
<keyword evidence="3" id="KW-1185">Reference proteome</keyword>
<dbReference type="EMBL" id="BDFD01000007">
    <property type="protein sequence ID" value="GAV20121.1"/>
    <property type="molecule type" value="Genomic_DNA"/>
</dbReference>
<proteinExistence type="predicted"/>
<protein>
    <recommendedName>
        <fullName evidence="4">Late embryogenesis abundant protein</fullName>
    </recommendedName>
</protein>
<feature type="chain" id="PRO_5013109419" description="Late embryogenesis abundant protein" evidence="1">
    <location>
        <begin position="24"/>
        <end position="95"/>
    </location>
</feature>
<comment type="caution">
    <text evidence="2">The sequence shown here is derived from an EMBL/GenBank/DDBJ whole genome shotgun (WGS) entry which is preliminary data.</text>
</comment>
<dbReference type="Gene3D" id="1.10.287.700">
    <property type="entry name" value="Helix hairpin bin"/>
    <property type="match status" value="1"/>
</dbReference>
<organism evidence="2 3">
    <name type="scientific">Mariprofundus micogutta</name>
    <dbReference type="NCBI Taxonomy" id="1921010"/>
    <lineage>
        <taxon>Bacteria</taxon>
        <taxon>Pseudomonadati</taxon>
        <taxon>Pseudomonadota</taxon>
        <taxon>Candidatius Mariprofundia</taxon>
        <taxon>Mariprofundales</taxon>
        <taxon>Mariprofundaceae</taxon>
        <taxon>Mariprofundus</taxon>
    </lineage>
</organism>
<keyword evidence="1" id="KW-0732">Signal</keyword>
<sequence>MKKVMIISLMIFGLMNAPQLATAEENLWQEAKLSAHSAWENTKALASEAADWTVQHSRSAWHTTSKAASEAAEWTGEKAQQGWHATREMAEELKS</sequence>